<dbReference type="Gene3D" id="1.10.443.10">
    <property type="entry name" value="Intergrase catalytic core"/>
    <property type="match status" value="1"/>
</dbReference>
<proteinExistence type="predicted"/>
<dbReference type="PROSITE" id="PS51898">
    <property type="entry name" value="TYR_RECOMBINASE"/>
    <property type="match status" value="1"/>
</dbReference>
<name>A0ABU8KIG4_9HYPH</name>
<dbReference type="InterPro" id="IPR011010">
    <property type="entry name" value="DNA_brk_join_enz"/>
</dbReference>
<feature type="domain" description="Tyr recombinase" evidence="2">
    <location>
        <begin position="282"/>
        <end position="465"/>
    </location>
</feature>
<evidence type="ECO:0000256" key="1">
    <source>
        <dbReference type="ARBA" id="ARBA00023172"/>
    </source>
</evidence>
<dbReference type="Proteomes" id="UP001366503">
    <property type="component" value="Unassembled WGS sequence"/>
</dbReference>
<keyword evidence="1" id="KW-0233">DNA recombination</keyword>
<dbReference type="InterPro" id="IPR046668">
    <property type="entry name" value="DUF6538"/>
</dbReference>
<dbReference type="Pfam" id="PF20172">
    <property type="entry name" value="DUF6538"/>
    <property type="match status" value="1"/>
</dbReference>
<keyword evidence="4" id="KW-1185">Reference proteome</keyword>
<accession>A0ABU8KIG4</accession>
<evidence type="ECO:0000313" key="3">
    <source>
        <dbReference type="EMBL" id="MEI9405217.1"/>
    </source>
</evidence>
<dbReference type="InterPro" id="IPR002104">
    <property type="entry name" value="Integrase_catalytic"/>
</dbReference>
<dbReference type="RefSeq" id="WP_337095426.1">
    <property type="nucleotide sequence ID" value="NZ_JAPYKO010000020.1"/>
</dbReference>
<dbReference type="InterPro" id="IPR013762">
    <property type="entry name" value="Integrase-like_cat_sf"/>
</dbReference>
<gene>
    <name evidence="3" type="ORF">O7A05_24080</name>
</gene>
<sequence length="472" mass="51847">MGLVLKHVYLTKAGTWHYRRRLPRDVTALVRQNEFKRLLGSTEREALRNCPKVNSEFEGLVMAARRRRDMPADVPHTALDVHRLAERRAAELAATTVHVGDRMLPGSDPEAALLIREAYLSSFPREGGDGLHVEGEPVGVPEIEARALAILTSGGNLSRPAPTIEDARKLYMRERVEGDINEAAKTARLNRVLGYMKDAGVGKDRTMISLTREDARDVRDYLVRDEGMKAATVRRYMNDIRALINLGMTELGLKDAMSNPFLNLSIKGAEASATPAVDERKPIPEAMMRPLRERIVAHAGDDLSRIWRISEWTGCRLGEVTGLLIADVVLDGAVPYLNLVPHAHRRLKTAASIRRVPLIGDALAAAKEAVAAAGSGPALFTRYGRPRGSDAASAALMKHVRAITDDPKIVVHSLRHTVEDRLMLARVDEFDRKLILGHASVGQTGRYGGPDARLKVAERGLKAAMGVAGKRR</sequence>
<organism evidence="3 4">
    <name type="scientific">Mesorhizobium argentiipisi</name>
    <dbReference type="NCBI Taxonomy" id="3015175"/>
    <lineage>
        <taxon>Bacteria</taxon>
        <taxon>Pseudomonadati</taxon>
        <taxon>Pseudomonadota</taxon>
        <taxon>Alphaproteobacteria</taxon>
        <taxon>Hyphomicrobiales</taxon>
        <taxon>Phyllobacteriaceae</taxon>
        <taxon>Mesorhizobium</taxon>
    </lineage>
</organism>
<evidence type="ECO:0000259" key="2">
    <source>
        <dbReference type="PROSITE" id="PS51898"/>
    </source>
</evidence>
<reference evidence="3 4" key="1">
    <citation type="submission" date="2022-12" db="EMBL/GenBank/DDBJ databases">
        <authorList>
            <person name="Muema E."/>
        </authorList>
    </citation>
    <scope>NUCLEOTIDE SEQUENCE [LARGE SCALE GENOMIC DNA]</scope>
    <source>
        <strain evidence="4">1330</strain>
    </source>
</reference>
<dbReference type="Pfam" id="PF00589">
    <property type="entry name" value="Phage_integrase"/>
    <property type="match status" value="1"/>
</dbReference>
<dbReference type="EMBL" id="JAPYKO010000020">
    <property type="protein sequence ID" value="MEI9405217.1"/>
    <property type="molecule type" value="Genomic_DNA"/>
</dbReference>
<dbReference type="SUPFAM" id="SSF56349">
    <property type="entry name" value="DNA breaking-rejoining enzymes"/>
    <property type="match status" value="1"/>
</dbReference>
<protein>
    <submittedName>
        <fullName evidence="3">Tyrosine-type recombinase/integrase</fullName>
    </submittedName>
</protein>
<evidence type="ECO:0000313" key="4">
    <source>
        <dbReference type="Proteomes" id="UP001366503"/>
    </source>
</evidence>
<comment type="caution">
    <text evidence="3">The sequence shown here is derived from an EMBL/GenBank/DDBJ whole genome shotgun (WGS) entry which is preliminary data.</text>
</comment>